<dbReference type="Proteomes" id="UP001238163">
    <property type="component" value="Unassembled WGS sequence"/>
</dbReference>
<comment type="caution">
    <text evidence="2">The sequence shown here is derived from an EMBL/GenBank/DDBJ whole genome shotgun (WGS) entry which is preliminary data.</text>
</comment>
<dbReference type="RefSeq" id="WP_307259382.1">
    <property type="nucleotide sequence ID" value="NZ_JAUSVL010000001.1"/>
</dbReference>
<reference evidence="2" key="1">
    <citation type="submission" date="2023-07" db="EMBL/GenBank/DDBJ databases">
        <title>Genomic Encyclopedia of Type Strains, Phase IV (KMG-IV): sequencing the most valuable type-strain genomes for metagenomic binning, comparative biology and taxonomic classification.</title>
        <authorList>
            <person name="Goeker M."/>
        </authorList>
    </citation>
    <scope>NUCLEOTIDE SEQUENCE</scope>
    <source>
        <strain evidence="2">DSM 24202</strain>
    </source>
</reference>
<name>A0AAE3VCU3_9BACT</name>
<accession>A0AAE3VCU3</accession>
<feature type="signal peptide" evidence="1">
    <location>
        <begin position="1"/>
        <end position="18"/>
    </location>
</feature>
<evidence type="ECO:0000256" key="1">
    <source>
        <dbReference type="SAM" id="SignalP"/>
    </source>
</evidence>
<dbReference type="EMBL" id="JAUSVL010000001">
    <property type="protein sequence ID" value="MDQ0288150.1"/>
    <property type="molecule type" value="Genomic_DNA"/>
</dbReference>
<proteinExistence type="predicted"/>
<gene>
    <name evidence="2" type="ORF">J3R75_000257</name>
</gene>
<evidence type="ECO:0008006" key="4">
    <source>
        <dbReference type="Google" id="ProtNLM"/>
    </source>
</evidence>
<protein>
    <recommendedName>
        <fullName evidence="4">DUF5107 domain-containing protein</fullName>
    </recommendedName>
</protein>
<feature type="chain" id="PRO_5041924116" description="DUF5107 domain-containing protein" evidence="1">
    <location>
        <begin position="19"/>
        <end position="1291"/>
    </location>
</feature>
<sequence>MKKFLVFWVCLIVLPAMAQDLRLWPLFYHKADVTAKSSKTEVFWPLYARTATDAYTAHQIVSFQRRFPSQFRSQAYVFWPFSGWCYDGDAGHDAWLFPFFWSASDERHFVNALLPAWYYRRRGSQHHLNIALLNHNYWTTNKHRHFFLPLAWGMWDDAPPESNFYSWGLFPAISVYHDSRHWHRWGNMALFYYRHRRSVFRDGELPRDSCRRYGLFPVADRHYHCTLQHRDDTLLHSTTTYLFPYWQKYRRVEKAIASQDVGTVAGAATTIEEHFRAALPPVYYRQRRSEVAGDVSSSRTWLLPYYGCRRHEETESGLRVSYDLDSVLPLYWHGRRTEMALADSRIALTDRSLLVLPYYERCFIGDGSQRRSHNLLLAGWGDSQVEKREPERPAARYSWYRYLLPCYFHSKQGTVATTPGSDGDDYDHTLWLAPYWYHAEREGALSGRTDFLAPLYYRSDVEHIRHGWWTPLYGNWQRQASPRSKAALADLGEMDWGRDNCRSRWIFPCWYESADYSQQSWWLIPLLGRKSDWLVYEDDRAPTWRGTTWLPLLLASHVTLRGDRLQHRNLNVLCGLYRQEKRSNAEAVQWRMNQLFPLWHYSGGEQDMELRLLCPPFSYAHWEYKAGPLQTHTEQTRLSIPARWLPLYRWRHRSAQRGSDEPPAEQLSCSLWPFFNYERMTADDFHRLSILAWLYQREERHGEVHAWGLGGGLSNSYDRDINGFSSRSVLYRLYRREEHSWSREWELMPFISATNIENGDGGWSILGGLFGSWRQGATRTNRVLFVPWRTRCADSAGAGNGDDALAKRAAEHVGYALNYLQSRRFELAAVEFMLAKGAFEHDSAILLQAGDAYAMAKSDGFYEFFRKDTGSSVAYVANKGEQFRQARSVKVLRQTAIDFYEQAIAAGADRDLTELKIALCHWLCQQRAEACVRMRARYERTGRSEHAVEYLGFVLADGDLPAHADDIRALARRFPDSVQLAFICYQLDCKEEKLDSASSLQRLRAMLAMPAYTLPEYPPLPAPIPWYVWKKRAYAIYGPLWQGRAFADYGRLLNTIYDALADQIARLPAAESSRVAEQQRLKAELWSLIERSHGELQLLRVYLRRDLWPDDHEYLQELQLCQTRLAAWPAPKESIAEVEALFRRQQWRLSWLRDWELRLVEGRAGRTGVGPLRSAGGVYVDLDQLFGQVDHCLVEARCVLRSAQAQEVILHLGFDHEASVELNGQRLFGPVKNSIARIDQHTLTLPLQAGANSLRILLRDDTLSFGFYARCTDAAGTPIVFAELYPAVAGE</sequence>
<organism evidence="2 3">
    <name type="scientific">Oligosphaera ethanolica</name>
    <dbReference type="NCBI Taxonomy" id="760260"/>
    <lineage>
        <taxon>Bacteria</taxon>
        <taxon>Pseudomonadati</taxon>
        <taxon>Lentisphaerota</taxon>
        <taxon>Oligosphaeria</taxon>
        <taxon>Oligosphaerales</taxon>
        <taxon>Oligosphaeraceae</taxon>
        <taxon>Oligosphaera</taxon>
    </lineage>
</organism>
<evidence type="ECO:0000313" key="2">
    <source>
        <dbReference type="EMBL" id="MDQ0288150.1"/>
    </source>
</evidence>
<keyword evidence="3" id="KW-1185">Reference proteome</keyword>
<keyword evidence="1" id="KW-0732">Signal</keyword>
<evidence type="ECO:0000313" key="3">
    <source>
        <dbReference type="Proteomes" id="UP001238163"/>
    </source>
</evidence>